<dbReference type="SUPFAM" id="SSF51984">
    <property type="entry name" value="MurCD N-terminal domain"/>
    <property type="match status" value="1"/>
</dbReference>
<dbReference type="PANTHER" id="PTHR43692">
    <property type="entry name" value="UDP-N-ACETYLMURAMOYLALANINE--D-GLUTAMATE LIGASE"/>
    <property type="match status" value="1"/>
</dbReference>
<keyword evidence="9" id="KW-0961">Cell wall biogenesis/degradation</keyword>
<feature type="signal peptide" evidence="10">
    <location>
        <begin position="1"/>
        <end position="25"/>
    </location>
</feature>
<keyword evidence="8 9" id="KW-0131">Cell cycle</keyword>
<keyword evidence="10" id="KW-0732">Signal</keyword>
<dbReference type="HAMAP" id="MF_00639">
    <property type="entry name" value="MurD"/>
    <property type="match status" value="1"/>
</dbReference>
<evidence type="ECO:0000256" key="6">
    <source>
        <dbReference type="ARBA" id="ARBA00022741"/>
    </source>
</evidence>
<dbReference type="SUPFAM" id="SSF53623">
    <property type="entry name" value="MurD-like peptide ligases, catalytic domain"/>
    <property type="match status" value="1"/>
</dbReference>
<dbReference type="GO" id="GO:0071555">
    <property type="term" value="P:cell wall organization"/>
    <property type="evidence" value="ECO:0007669"/>
    <property type="project" value="UniProtKB-KW"/>
</dbReference>
<dbReference type="NCBIfam" id="TIGR01087">
    <property type="entry name" value="murD"/>
    <property type="match status" value="1"/>
</dbReference>
<keyword evidence="9" id="KW-0133">Cell shape</keyword>
<keyword evidence="5 9" id="KW-0132">Cell division</keyword>
<name>A0A916UBC8_9HYPH</name>
<evidence type="ECO:0000313" key="13">
    <source>
        <dbReference type="Proteomes" id="UP000637002"/>
    </source>
</evidence>
<dbReference type="PROSITE" id="PS01011">
    <property type="entry name" value="FOLYLPOLYGLU_SYNT_1"/>
    <property type="match status" value="1"/>
</dbReference>
<dbReference type="GO" id="GO:0008764">
    <property type="term" value="F:UDP-N-acetylmuramoylalanine-D-glutamate ligase activity"/>
    <property type="evidence" value="ECO:0007669"/>
    <property type="project" value="UniProtKB-UniRule"/>
</dbReference>
<dbReference type="GO" id="GO:0009252">
    <property type="term" value="P:peptidoglycan biosynthetic process"/>
    <property type="evidence" value="ECO:0007669"/>
    <property type="project" value="UniProtKB-UniRule"/>
</dbReference>
<feature type="chain" id="PRO_5037271880" description="UDP-N-acetylmuramoylalanine--D-glutamate ligase" evidence="10">
    <location>
        <begin position="26"/>
        <end position="462"/>
    </location>
</feature>
<evidence type="ECO:0000256" key="9">
    <source>
        <dbReference type="HAMAP-Rule" id="MF_00639"/>
    </source>
</evidence>
<evidence type="ECO:0000313" key="12">
    <source>
        <dbReference type="EMBL" id="GGC67218.1"/>
    </source>
</evidence>
<comment type="caution">
    <text evidence="12">The sequence shown here is derived from an EMBL/GenBank/DDBJ whole genome shotgun (WGS) entry which is preliminary data.</text>
</comment>
<comment type="similarity">
    <text evidence="9">Belongs to the MurCDEF family.</text>
</comment>
<keyword evidence="3 9" id="KW-0963">Cytoplasm</keyword>
<gene>
    <name evidence="9 12" type="primary">murD</name>
    <name evidence="12" type="ORF">GCM10010994_27220</name>
</gene>
<dbReference type="EMBL" id="BMGG01000004">
    <property type="protein sequence ID" value="GGC67218.1"/>
    <property type="molecule type" value="Genomic_DNA"/>
</dbReference>
<feature type="binding site" evidence="9">
    <location>
        <begin position="121"/>
        <end position="127"/>
    </location>
    <ligand>
        <name>ATP</name>
        <dbReference type="ChEBI" id="CHEBI:30616"/>
    </ligand>
</feature>
<keyword evidence="7 9" id="KW-0067">ATP-binding</keyword>
<dbReference type="Gene3D" id="3.40.50.720">
    <property type="entry name" value="NAD(P)-binding Rossmann-like Domain"/>
    <property type="match status" value="1"/>
</dbReference>
<dbReference type="Gene3D" id="3.40.1190.10">
    <property type="entry name" value="Mur-like, catalytic domain"/>
    <property type="match status" value="1"/>
</dbReference>
<dbReference type="GO" id="GO:0008360">
    <property type="term" value="P:regulation of cell shape"/>
    <property type="evidence" value="ECO:0007669"/>
    <property type="project" value="UniProtKB-KW"/>
</dbReference>
<dbReference type="Pfam" id="PF08245">
    <property type="entry name" value="Mur_ligase_M"/>
    <property type="match status" value="1"/>
</dbReference>
<evidence type="ECO:0000256" key="3">
    <source>
        <dbReference type="ARBA" id="ARBA00022490"/>
    </source>
</evidence>
<reference evidence="12" key="1">
    <citation type="journal article" date="2014" name="Int. J. Syst. Evol. Microbiol.">
        <title>Complete genome sequence of Corynebacterium casei LMG S-19264T (=DSM 44701T), isolated from a smear-ripened cheese.</title>
        <authorList>
            <consortium name="US DOE Joint Genome Institute (JGI-PGF)"/>
            <person name="Walter F."/>
            <person name="Albersmeier A."/>
            <person name="Kalinowski J."/>
            <person name="Ruckert C."/>
        </authorList>
    </citation>
    <scope>NUCLEOTIDE SEQUENCE</scope>
    <source>
        <strain evidence="12">CGMCC 1.12919</strain>
    </source>
</reference>
<keyword evidence="13" id="KW-1185">Reference proteome</keyword>
<dbReference type="Gene3D" id="3.90.190.20">
    <property type="entry name" value="Mur ligase, C-terminal domain"/>
    <property type="match status" value="1"/>
</dbReference>
<keyword evidence="6 9" id="KW-0547">Nucleotide-binding</keyword>
<protein>
    <recommendedName>
        <fullName evidence="9">UDP-N-acetylmuramoylalanine--D-glutamate ligase</fullName>
        <ecNumber evidence="9">6.3.2.9</ecNumber>
    </recommendedName>
    <alternativeName>
        <fullName evidence="9">D-glutamic acid-adding enzyme</fullName>
    </alternativeName>
    <alternativeName>
        <fullName evidence="9">UDP-N-acetylmuramoyl-L-alanyl-D-glutamate synthetase</fullName>
    </alternativeName>
</protein>
<evidence type="ECO:0000256" key="5">
    <source>
        <dbReference type="ARBA" id="ARBA00022618"/>
    </source>
</evidence>
<dbReference type="EC" id="6.3.2.9" evidence="9"/>
<dbReference type="InterPro" id="IPR005762">
    <property type="entry name" value="MurD"/>
</dbReference>
<evidence type="ECO:0000259" key="11">
    <source>
        <dbReference type="Pfam" id="PF08245"/>
    </source>
</evidence>
<dbReference type="Proteomes" id="UP000637002">
    <property type="component" value="Unassembled WGS sequence"/>
</dbReference>
<organism evidence="12 13">
    <name type="scientific">Chelatococcus reniformis</name>
    <dbReference type="NCBI Taxonomy" id="1494448"/>
    <lineage>
        <taxon>Bacteria</taxon>
        <taxon>Pseudomonadati</taxon>
        <taxon>Pseudomonadota</taxon>
        <taxon>Alphaproteobacteria</taxon>
        <taxon>Hyphomicrobiales</taxon>
        <taxon>Chelatococcaceae</taxon>
        <taxon>Chelatococcus</taxon>
    </lineage>
</organism>
<dbReference type="RefSeq" id="WP_188609689.1">
    <property type="nucleotide sequence ID" value="NZ_BMGG01000004.1"/>
</dbReference>
<evidence type="ECO:0000256" key="1">
    <source>
        <dbReference type="ARBA" id="ARBA00004496"/>
    </source>
</evidence>
<feature type="domain" description="Mur ligase central" evidence="11">
    <location>
        <begin position="119"/>
        <end position="293"/>
    </location>
</feature>
<evidence type="ECO:0000256" key="2">
    <source>
        <dbReference type="ARBA" id="ARBA00004752"/>
    </source>
</evidence>
<evidence type="ECO:0000256" key="10">
    <source>
        <dbReference type="SAM" id="SignalP"/>
    </source>
</evidence>
<keyword evidence="4 9" id="KW-0436">Ligase</keyword>
<dbReference type="SUPFAM" id="SSF53244">
    <property type="entry name" value="MurD-like peptide ligases, peptide-binding domain"/>
    <property type="match status" value="1"/>
</dbReference>
<dbReference type="GO" id="GO:0051301">
    <property type="term" value="P:cell division"/>
    <property type="evidence" value="ECO:0007669"/>
    <property type="project" value="UniProtKB-KW"/>
</dbReference>
<comment type="function">
    <text evidence="9">Cell wall formation. Catalyzes the addition of glutamate to the nucleotide precursor UDP-N-acetylmuramoyl-L-alanine (UMA).</text>
</comment>
<dbReference type="InterPro" id="IPR018109">
    <property type="entry name" value="Folylpolyglutamate_synth_CS"/>
</dbReference>
<evidence type="ECO:0000256" key="4">
    <source>
        <dbReference type="ARBA" id="ARBA00022598"/>
    </source>
</evidence>
<dbReference type="InterPro" id="IPR036565">
    <property type="entry name" value="Mur-like_cat_sf"/>
</dbReference>
<dbReference type="InterPro" id="IPR013221">
    <property type="entry name" value="Mur_ligase_cen"/>
</dbReference>
<keyword evidence="9" id="KW-0573">Peptidoglycan synthesis</keyword>
<dbReference type="AlphaFoldDB" id="A0A916UBC8"/>
<dbReference type="GO" id="GO:0005524">
    <property type="term" value="F:ATP binding"/>
    <property type="evidence" value="ECO:0007669"/>
    <property type="project" value="UniProtKB-UniRule"/>
</dbReference>
<comment type="catalytic activity">
    <reaction evidence="9">
        <text>UDP-N-acetyl-alpha-D-muramoyl-L-alanine + D-glutamate + ATP = UDP-N-acetyl-alpha-D-muramoyl-L-alanyl-D-glutamate + ADP + phosphate + H(+)</text>
        <dbReference type="Rhea" id="RHEA:16429"/>
        <dbReference type="ChEBI" id="CHEBI:15378"/>
        <dbReference type="ChEBI" id="CHEBI:29986"/>
        <dbReference type="ChEBI" id="CHEBI:30616"/>
        <dbReference type="ChEBI" id="CHEBI:43474"/>
        <dbReference type="ChEBI" id="CHEBI:83898"/>
        <dbReference type="ChEBI" id="CHEBI:83900"/>
        <dbReference type="ChEBI" id="CHEBI:456216"/>
        <dbReference type="EC" id="6.3.2.9"/>
    </reaction>
</comment>
<evidence type="ECO:0000256" key="8">
    <source>
        <dbReference type="ARBA" id="ARBA00023306"/>
    </source>
</evidence>
<comment type="pathway">
    <text evidence="2 9">Cell wall biogenesis; peptidoglycan biosynthesis.</text>
</comment>
<comment type="subcellular location">
    <subcellularLocation>
        <location evidence="1 9">Cytoplasm</location>
    </subcellularLocation>
</comment>
<dbReference type="PANTHER" id="PTHR43692:SF1">
    <property type="entry name" value="UDP-N-ACETYLMURAMOYLALANINE--D-GLUTAMATE LIGASE"/>
    <property type="match status" value="1"/>
</dbReference>
<dbReference type="GO" id="GO:0004326">
    <property type="term" value="F:tetrahydrofolylpolyglutamate synthase activity"/>
    <property type="evidence" value="ECO:0007669"/>
    <property type="project" value="InterPro"/>
</dbReference>
<proteinExistence type="inferred from homology"/>
<accession>A0A916UBC8</accession>
<evidence type="ECO:0000256" key="7">
    <source>
        <dbReference type="ARBA" id="ARBA00022840"/>
    </source>
</evidence>
<dbReference type="GO" id="GO:0005737">
    <property type="term" value="C:cytoplasm"/>
    <property type="evidence" value="ECO:0007669"/>
    <property type="project" value="UniProtKB-SubCell"/>
</dbReference>
<sequence>MIPVSTFAGRRVALFGLGGSGLATAEALAAGGADVTAFDDAAASCERARARGLALADLNEADWSTFTALVLAPGVPLTHPAPHWTVERAAAAGIPVIGDIELFCRERRARAPKSPFVAITGTNGKSTTTALIAHLLREAGCTVELGGNIGTAILSLEPPAPERVHVVECSSYQIDLAPSLDPSVGVLLNVTPDHLDRHGTMDHYAAVKARLVDGADQAVIAVEDDWTRAIAARLAGEGRAAITVRSDSSDAARYGADGAHLRHDGKVFADLAGVASLRGRHNAQNALAAAAAVAALGVAHDVIARGLATFPGLAHRMEPLGSFRHVAFVNDSKATNADSTDKALSAFQDGIFWILGGKQKEGGIASLNGFFAKIDKAYLIGDATEAFAATLEGRVPYVRCGTLDRAVAAAADDALASTAAEAVVLLSPACASFDQYPNFEARGEHFRKLVAAWLAQHGAGAR</sequence>
<reference evidence="12" key="2">
    <citation type="submission" date="2020-09" db="EMBL/GenBank/DDBJ databases">
        <authorList>
            <person name="Sun Q."/>
            <person name="Zhou Y."/>
        </authorList>
    </citation>
    <scope>NUCLEOTIDE SEQUENCE</scope>
    <source>
        <strain evidence="12">CGMCC 1.12919</strain>
    </source>
</reference>
<dbReference type="InterPro" id="IPR036615">
    <property type="entry name" value="Mur_ligase_C_dom_sf"/>
</dbReference>